<evidence type="ECO:0000313" key="2">
    <source>
        <dbReference type="EMBL" id="VEL33399.1"/>
    </source>
</evidence>
<accession>A0A3S5B4J2</accession>
<feature type="compositionally biased region" description="Low complexity" evidence="1">
    <location>
        <begin position="168"/>
        <end position="178"/>
    </location>
</feature>
<proteinExistence type="predicted"/>
<evidence type="ECO:0000256" key="1">
    <source>
        <dbReference type="SAM" id="MobiDB-lite"/>
    </source>
</evidence>
<comment type="caution">
    <text evidence="2">The sequence shown here is derived from an EMBL/GenBank/DDBJ whole genome shotgun (WGS) entry which is preliminary data.</text>
</comment>
<keyword evidence="3" id="KW-1185">Reference proteome</keyword>
<protein>
    <submittedName>
        <fullName evidence="2">Uncharacterized protein</fullName>
    </submittedName>
</protein>
<reference evidence="2" key="1">
    <citation type="submission" date="2018-11" db="EMBL/GenBank/DDBJ databases">
        <authorList>
            <consortium name="Pathogen Informatics"/>
        </authorList>
    </citation>
    <scope>NUCLEOTIDE SEQUENCE</scope>
</reference>
<name>A0A3S5B4J2_9PLAT</name>
<organism evidence="2 3">
    <name type="scientific">Protopolystoma xenopodis</name>
    <dbReference type="NCBI Taxonomy" id="117903"/>
    <lineage>
        <taxon>Eukaryota</taxon>
        <taxon>Metazoa</taxon>
        <taxon>Spiralia</taxon>
        <taxon>Lophotrochozoa</taxon>
        <taxon>Platyhelminthes</taxon>
        <taxon>Monogenea</taxon>
        <taxon>Polyopisthocotylea</taxon>
        <taxon>Polystomatidea</taxon>
        <taxon>Polystomatidae</taxon>
        <taxon>Protopolystoma</taxon>
    </lineage>
</organism>
<feature type="region of interest" description="Disordered" evidence="1">
    <location>
        <begin position="153"/>
        <end position="178"/>
    </location>
</feature>
<dbReference type="Proteomes" id="UP000784294">
    <property type="component" value="Unassembled WGS sequence"/>
</dbReference>
<evidence type="ECO:0000313" key="3">
    <source>
        <dbReference type="Proteomes" id="UP000784294"/>
    </source>
</evidence>
<sequence>MPDHWSCPSFGLPETCEASVTATGSANGIIRSERSTTSTDIHLPVRPFSPSRQPPVPGLSRTHTNCLLVPIVVRVGLPLPTSSTISSRLSTPVGPKKSNLCVSGPKRIEPRAVASTTDGTGPPVRLVSIHPSPPNVQLKTPISYPYLTQLPWQRESERETCRPQPTASSRSSTSVSRL</sequence>
<dbReference type="EMBL" id="CAAALY010245710">
    <property type="protein sequence ID" value="VEL33399.1"/>
    <property type="molecule type" value="Genomic_DNA"/>
</dbReference>
<gene>
    <name evidence="2" type="ORF">PXEA_LOCUS26839</name>
</gene>
<dbReference type="AlphaFoldDB" id="A0A3S5B4J2"/>